<keyword evidence="1" id="KW-1133">Transmembrane helix</keyword>
<dbReference type="InterPro" id="IPR002347">
    <property type="entry name" value="SDR_fam"/>
</dbReference>
<dbReference type="GO" id="GO:0016616">
    <property type="term" value="F:oxidoreductase activity, acting on the CH-OH group of donors, NAD or NADP as acceptor"/>
    <property type="evidence" value="ECO:0007669"/>
    <property type="project" value="TreeGrafter"/>
</dbReference>
<dbReference type="GO" id="GO:0005811">
    <property type="term" value="C:lipid droplet"/>
    <property type="evidence" value="ECO:0007669"/>
    <property type="project" value="TreeGrafter"/>
</dbReference>
<comment type="caution">
    <text evidence="2">The sequence shown here is derived from an EMBL/GenBank/DDBJ whole genome shotgun (WGS) entry which is preliminary data.</text>
</comment>
<evidence type="ECO:0000313" key="2">
    <source>
        <dbReference type="EMBL" id="KAF2903620.1"/>
    </source>
</evidence>
<dbReference type="Pfam" id="PF00106">
    <property type="entry name" value="adh_short"/>
    <property type="match status" value="1"/>
</dbReference>
<organism evidence="2 3">
    <name type="scientific">Ignelater luminosus</name>
    <name type="common">Cucubano</name>
    <name type="synonym">Pyrophorus luminosus</name>
    <dbReference type="NCBI Taxonomy" id="2038154"/>
    <lineage>
        <taxon>Eukaryota</taxon>
        <taxon>Metazoa</taxon>
        <taxon>Ecdysozoa</taxon>
        <taxon>Arthropoda</taxon>
        <taxon>Hexapoda</taxon>
        <taxon>Insecta</taxon>
        <taxon>Pterygota</taxon>
        <taxon>Neoptera</taxon>
        <taxon>Endopterygota</taxon>
        <taxon>Coleoptera</taxon>
        <taxon>Polyphaga</taxon>
        <taxon>Elateriformia</taxon>
        <taxon>Elateroidea</taxon>
        <taxon>Elateridae</taxon>
        <taxon>Agrypninae</taxon>
        <taxon>Pyrophorini</taxon>
        <taxon>Ignelater</taxon>
    </lineage>
</organism>
<proteinExistence type="predicted"/>
<dbReference type="OrthoDB" id="10253736at2759"/>
<reference evidence="2" key="1">
    <citation type="submission" date="2019-08" db="EMBL/GenBank/DDBJ databases">
        <title>The genome of the North American firefly Photinus pyralis.</title>
        <authorList>
            <consortium name="Photinus pyralis genome working group"/>
            <person name="Fallon T.R."/>
            <person name="Sander Lower S.E."/>
            <person name="Weng J.-K."/>
        </authorList>
    </citation>
    <scope>NUCLEOTIDE SEQUENCE</scope>
    <source>
        <strain evidence="2">TRF0915ILg1</strain>
        <tissue evidence="2">Whole body</tissue>
    </source>
</reference>
<dbReference type="Proteomes" id="UP000801492">
    <property type="component" value="Unassembled WGS sequence"/>
</dbReference>
<feature type="transmembrane region" description="Helical" evidence="1">
    <location>
        <begin position="15"/>
        <end position="38"/>
    </location>
</feature>
<dbReference type="InterPro" id="IPR036291">
    <property type="entry name" value="NAD(P)-bd_dom_sf"/>
</dbReference>
<sequence length="127" mass="13854">MVEVSKQEFTIIKSILDVITFLLVTLVLIVKSIATSLIPKSYKSFKSLENEIVLVTGGAGGIGRLVALRLAKLNAIVVLWDVNAKGVEESVKLVKNEGGRVYGYTCDLTNREDVYRVAAKVTQEVGQ</sequence>
<name>A0A8K0DCD1_IGNLU</name>
<keyword evidence="1" id="KW-0812">Transmembrane</keyword>
<dbReference type="AlphaFoldDB" id="A0A8K0DCD1"/>
<dbReference type="PANTHER" id="PTHR24322">
    <property type="entry name" value="PKSB"/>
    <property type="match status" value="1"/>
</dbReference>
<keyword evidence="1" id="KW-0472">Membrane</keyword>
<dbReference type="EMBL" id="VTPC01000968">
    <property type="protein sequence ID" value="KAF2903620.1"/>
    <property type="molecule type" value="Genomic_DNA"/>
</dbReference>
<evidence type="ECO:0000256" key="1">
    <source>
        <dbReference type="SAM" id="Phobius"/>
    </source>
</evidence>
<evidence type="ECO:0000313" key="3">
    <source>
        <dbReference type="Proteomes" id="UP000801492"/>
    </source>
</evidence>
<dbReference type="PANTHER" id="PTHR24322:SF748">
    <property type="entry name" value="FI23927P1-RELATED"/>
    <property type="match status" value="1"/>
</dbReference>
<keyword evidence="3" id="KW-1185">Reference proteome</keyword>
<dbReference type="Gene3D" id="3.40.50.720">
    <property type="entry name" value="NAD(P)-binding Rossmann-like Domain"/>
    <property type="match status" value="1"/>
</dbReference>
<feature type="non-terminal residue" evidence="2">
    <location>
        <position position="127"/>
    </location>
</feature>
<protein>
    <submittedName>
        <fullName evidence="2">Uncharacterized protein</fullName>
    </submittedName>
</protein>
<dbReference type="SUPFAM" id="SSF51735">
    <property type="entry name" value="NAD(P)-binding Rossmann-fold domains"/>
    <property type="match status" value="1"/>
</dbReference>
<accession>A0A8K0DCD1</accession>
<gene>
    <name evidence="2" type="ORF">ILUMI_02567</name>
</gene>